<name>A0AC58SEU5_TOBAC</name>
<accession>A0AC58SEU5</accession>
<organism evidence="1 2">
    <name type="scientific">Nicotiana tabacum</name>
    <name type="common">Common tobacco</name>
    <dbReference type="NCBI Taxonomy" id="4097"/>
    <lineage>
        <taxon>Eukaryota</taxon>
        <taxon>Viridiplantae</taxon>
        <taxon>Streptophyta</taxon>
        <taxon>Embryophyta</taxon>
        <taxon>Tracheophyta</taxon>
        <taxon>Spermatophyta</taxon>
        <taxon>Magnoliopsida</taxon>
        <taxon>eudicotyledons</taxon>
        <taxon>Gunneridae</taxon>
        <taxon>Pentapetalae</taxon>
        <taxon>asterids</taxon>
        <taxon>lamiids</taxon>
        <taxon>Solanales</taxon>
        <taxon>Solanaceae</taxon>
        <taxon>Nicotianoideae</taxon>
        <taxon>Nicotianeae</taxon>
        <taxon>Nicotiana</taxon>
    </lineage>
</organism>
<reference evidence="2" key="2">
    <citation type="submission" date="2025-08" db="UniProtKB">
        <authorList>
            <consortium name="RefSeq"/>
        </authorList>
    </citation>
    <scope>IDENTIFICATION</scope>
    <source>
        <tissue evidence="2">Leaf</tissue>
    </source>
</reference>
<evidence type="ECO:0000313" key="1">
    <source>
        <dbReference type="Proteomes" id="UP000790787"/>
    </source>
</evidence>
<reference evidence="1" key="1">
    <citation type="journal article" date="2014" name="Nat. Commun.">
        <title>The tobacco genome sequence and its comparison with those of tomato and potato.</title>
        <authorList>
            <person name="Sierro N."/>
            <person name="Battey J.N."/>
            <person name="Ouadi S."/>
            <person name="Bakaher N."/>
            <person name="Bovet L."/>
            <person name="Willig A."/>
            <person name="Goepfert S."/>
            <person name="Peitsch M.C."/>
            <person name="Ivanov N.V."/>
        </authorList>
    </citation>
    <scope>NUCLEOTIDE SEQUENCE [LARGE SCALE GENOMIC DNA]</scope>
</reference>
<dbReference type="Proteomes" id="UP000790787">
    <property type="component" value="Chromosome 12"/>
</dbReference>
<keyword evidence="1" id="KW-1185">Reference proteome</keyword>
<gene>
    <name evidence="2" type="primary">LOC142167231</name>
</gene>
<proteinExistence type="predicted"/>
<sequence length="147" mass="16899">MRTSAGATPYMLVYGTEVVIPSEVEILSLRVIQEDKLDDAEWIRVRQEQLVLINKKGMDVVCHGQLYQNRMASVFNRKVKLWEFTLWLLVLMKIFPHQEEAKGKFAMKWQGPYVVHGVLSGGGILAEMDSRVGTKPINSEAIRRYYI</sequence>
<evidence type="ECO:0000313" key="2">
    <source>
        <dbReference type="RefSeq" id="XP_075083490.1"/>
    </source>
</evidence>
<protein>
    <submittedName>
        <fullName evidence="2">Uncharacterized protein LOC142167231</fullName>
    </submittedName>
</protein>
<dbReference type="RefSeq" id="XP_075083490.1">
    <property type="nucleotide sequence ID" value="XM_075227389.1"/>
</dbReference>